<evidence type="ECO:0000256" key="1">
    <source>
        <dbReference type="SAM" id="MobiDB-lite"/>
    </source>
</evidence>
<keyword evidence="3" id="KW-1185">Reference proteome</keyword>
<organism evidence="2 3">
    <name type="scientific">Carnegiea gigantea</name>
    <dbReference type="NCBI Taxonomy" id="171969"/>
    <lineage>
        <taxon>Eukaryota</taxon>
        <taxon>Viridiplantae</taxon>
        <taxon>Streptophyta</taxon>
        <taxon>Embryophyta</taxon>
        <taxon>Tracheophyta</taxon>
        <taxon>Spermatophyta</taxon>
        <taxon>Magnoliopsida</taxon>
        <taxon>eudicotyledons</taxon>
        <taxon>Gunneridae</taxon>
        <taxon>Pentapetalae</taxon>
        <taxon>Caryophyllales</taxon>
        <taxon>Cactineae</taxon>
        <taxon>Cactaceae</taxon>
        <taxon>Cactoideae</taxon>
        <taxon>Echinocereeae</taxon>
        <taxon>Carnegiea</taxon>
    </lineage>
</organism>
<evidence type="ECO:0000313" key="3">
    <source>
        <dbReference type="Proteomes" id="UP001153076"/>
    </source>
</evidence>
<gene>
    <name evidence="2" type="ORF">Cgig2_006745</name>
</gene>
<evidence type="ECO:0000313" key="2">
    <source>
        <dbReference type="EMBL" id="KAJ8422572.1"/>
    </source>
</evidence>
<dbReference type="AlphaFoldDB" id="A0A9Q1GK11"/>
<dbReference type="EMBL" id="JAKOGI010002219">
    <property type="protein sequence ID" value="KAJ8422572.1"/>
    <property type="molecule type" value="Genomic_DNA"/>
</dbReference>
<feature type="region of interest" description="Disordered" evidence="1">
    <location>
        <begin position="28"/>
        <end position="94"/>
    </location>
</feature>
<proteinExistence type="predicted"/>
<sequence length="253" mass="28089">MCPLQPTSSPTGLRAYHPLITPIGIMRPRSRTGMVDPRRGAIIGSPQPLPGQVAAPTKANRSNPPPLRHPMQLIPGKPPSSRSRSRLPNLERKLQVGHDLPRSAVPANESLRNSSCRMKSVLQKSWLPSLEVMRRGQLRSAQLVLTAKQGCRLKKTHRVENLVGFPTLIFWGNARNYLAINKAGEAGELRMVAHHLGSAREIQLHNVVHNHGIEDRLHYLKDGGVLRVLCSHAKVNTRAEAVMIRKERVRALS</sequence>
<protein>
    <submittedName>
        <fullName evidence="2">Uncharacterized protein</fullName>
    </submittedName>
</protein>
<accession>A0A9Q1GK11</accession>
<dbReference type="Proteomes" id="UP001153076">
    <property type="component" value="Unassembled WGS sequence"/>
</dbReference>
<comment type="caution">
    <text evidence="2">The sequence shown here is derived from an EMBL/GenBank/DDBJ whole genome shotgun (WGS) entry which is preliminary data.</text>
</comment>
<name>A0A9Q1GK11_9CARY</name>
<reference evidence="2" key="1">
    <citation type="submission" date="2022-04" db="EMBL/GenBank/DDBJ databases">
        <title>Carnegiea gigantea Genome sequencing and assembly v2.</title>
        <authorList>
            <person name="Copetti D."/>
            <person name="Sanderson M.J."/>
            <person name="Burquez A."/>
            <person name="Wojciechowski M.F."/>
        </authorList>
    </citation>
    <scope>NUCLEOTIDE SEQUENCE</scope>
    <source>
        <strain evidence="2">SGP5-SGP5p</strain>
        <tissue evidence="2">Aerial part</tissue>
    </source>
</reference>